<dbReference type="Proteomes" id="UP000679779">
    <property type="component" value="Unassembled WGS sequence"/>
</dbReference>
<protein>
    <submittedName>
        <fullName evidence="1">Uncharacterized protein</fullName>
    </submittedName>
</protein>
<sequence>MQKTAGGLGWTLHRFADIWLSLQEYVNVSVFIRRDNGFFAKHISHPAKSRNFKGSERKKGIPQVL</sequence>
<name>A0A920CFK1_9BACL</name>
<dbReference type="AlphaFoldDB" id="A0A920CFK1"/>
<dbReference type="RefSeq" id="WP_160045155.1">
    <property type="nucleotide sequence ID" value="NZ_BORQ01000013.1"/>
</dbReference>
<evidence type="ECO:0000313" key="2">
    <source>
        <dbReference type="Proteomes" id="UP000679779"/>
    </source>
</evidence>
<gene>
    <name evidence="1" type="ORF">J2TS6_59230</name>
</gene>
<keyword evidence="2" id="KW-1185">Reference proteome</keyword>
<dbReference type="EMBL" id="BORQ01000013">
    <property type="protein sequence ID" value="GIO34782.1"/>
    <property type="molecule type" value="Genomic_DNA"/>
</dbReference>
<comment type="caution">
    <text evidence="1">The sequence shown here is derived from an EMBL/GenBank/DDBJ whole genome shotgun (WGS) entry which is preliminary data.</text>
</comment>
<proteinExistence type="predicted"/>
<evidence type="ECO:0000313" key="1">
    <source>
        <dbReference type="EMBL" id="GIO34782.1"/>
    </source>
</evidence>
<organism evidence="1 2">
    <name type="scientific">Paenibacillus albilobatus</name>
    <dbReference type="NCBI Taxonomy" id="2716884"/>
    <lineage>
        <taxon>Bacteria</taxon>
        <taxon>Bacillati</taxon>
        <taxon>Bacillota</taxon>
        <taxon>Bacilli</taxon>
        <taxon>Bacillales</taxon>
        <taxon>Paenibacillaceae</taxon>
        <taxon>Paenibacillus</taxon>
    </lineage>
</organism>
<reference evidence="1" key="1">
    <citation type="submission" date="2021-03" db="EMBL/GenBank/DDBJ databases">
        <title>Antimicrobial resistance genes in bacteria isolated from Japanese honey, and their potential for conferring macrolide and lincosamide resistance in the American foulbrood pathogen Paenibacillus larvae.</title>
        <authorList>
            <person name="Okamoto M."/>
            <person name="Kumagai M."/>
            <person name="Kanamori H."/>
            <person name="Takamatsu D."/>
        </authorList>
    </citation>
    <scope>NUCLEOTIDE SEQUENCE</scope>
    <source>
        <strain evidence="1">J2TS6</strain>
    </source>
</reference>
<accession>A0A920CFK1</accession>